<comment type="subunit">
    <text evidence="3">Homotrimer.</text>
</comment>
<dbReference type="Gene3D" id="3.30.429.10">
    <property type="entry name" value="Macrophage Migration Inhibitory Factor"/>
    <property type="match status" value="1"/>
</dbReference>
<evidence type="ECO:0000256" key="1">
    <source>
        <dbReference type="ARBA" id="ARBA00004496"/>
    </source>
</evidence>
<proteinExistence type="inferred from homology"/>
<dbReference type="GO" id="GO:0050178">
    <property type="term" value="F:phenylpyruvate tautomerase activity"/>
    <property type="evidence" value="ECO:0007669"/>
    <property type="project" value="TreeGrafter"/>
</dbReference>
<dbReference type="InterPro" id="IPR014347">
    <property type="entry name" value="Tautomerase/MIF_sf"/>
</dbReference>
<comment type="function">
    <text evidence="8">Tautomerization of D-dopachrome with decarboxylation to give 5,6-dihydroxyindole (DHI).</text>
</comment>
<organism evidence="10 11">
    <name type="scientific">Galendromus occidentalis</name>
    <name type="common">western predatory mite</name>
    <dbReference type="NCBI Taxonomy" id="34638"/>
    <lineage>
        <taxon>Eukaryota</taxon>
        <taxon>Metazoa</taxon>
        <taxon>Ecdysozoa</taxon>
        <taxon>Arthropoda</taxon>
        <taxon>Chelicerata</taxon>
        <taxon>Arachnida</taxon>
        <taxon>Acari</taxon>
        <taxon>Parasitiformes</taxon>
        <taxon>Mesostigmata</taxon>
        <taxon>Gamasina</taxon>
        <taxon>Phytoseioidea</taxon>
        <taxon>Phytoseiidae</taxon>
        <taxon>Typhlodrominae</taxon>
        <taxon>Galendromus</taxon>
    </lineage>
</organism>
<evidence type="ECO:0000256" key="4">
    <source>
        <dbReference type="ARBA" id="ARBA00022490"/>
    </source>
</evidence>
<comment type="similarity">
    <text evidence="2">Belongs to the MIF family.</text>
</comment>
<sequence length="109" mass="12474">MPLCTLRTNLPASKFSTDFEFEFALQIAKVLQKPIEKVIIHVDHECNIRRGGDKDKPVLWLNIQTIDRFDKDSNHKYGPPIKTFLANALSLDEKYITISLQDLSAANLF</sequence>
<keyword evidence="7" id="KW-0456">Lyase</keyword>
<keyword evidence="5" id="KW-0007">Acetylation</keyword>
<accession>A0AAJ6QP84</accession>
<dbReference type="RefSeq" id="XP_003739359.1">
    <property type="nucleotide sequence ID" value="XM_003739311.1"/>
</dbReference>
<evidence type="ECO:0000256" key="9">
    <source>
        <dbReference type="ARBA" id="ARBA00038884"/>
    </source>
</evidence>
<dbReference type="GO" id="GO:0005615">
    <property type="term" value="C:extracellular space"/>
    <property type="evidence" value="ECO:0007669"/>
    <property type="project" value="TreeGrafter"/>
</dbReference>
<dbReference type="InterPro" id="IPR001398">
    <property type="entry name" value="Macrophage_inhib_fac"/>
</dbReference>
<evidence type="ECO:0000313" key="11">
    <source>
        <dbReference type="RefSeq" id="XP_003739359.1"/>
    </source>
</evidence>
<evidence type="ECO:0000313" key="10">
    <source>
        <dbReference type="Proteomes" id="UP000694867"/>
    </source>
</evidence>
<dbReference type="GO" id="GO:0042438">
    <property type="term" value="P:melanin biosynthetic process"/>
    <property type="evidence" value="ECO:0007669"/>
    <property type="project" value="UniProtKB-KW"/>
</dbReference>
<evidence type="ECO:0000256" key="2">
    <source>
        <dbReference type="ARBA" id="ARBA00005851"/>
    </source>
</evidence>
<dbReference type="AlphaFoldDB" id="A0AAJ6QP84"/>
<dbReference type="EC" id="4.1.1.84" evidence="9"/>
<reference evidence="11" key="1">
    <citation type="submission" date="2025-08" db="UniProtKB">
        <authorList>
            <consortium name="RefSeq"/>
        </authorList>
    </citation>
    <scope>IDENTIFICATION</scope>
</reference>
<name>A0AAJ6QP84_9ACAR</name>
<dbReference type="SUPFAM" id="SSF55331">
    <property type="entry name" value="Tautomerase/MIF"/>
    <property type="match status" value="1"/>
</dbReference>
<dbReference type="Pfam" id="PF01187">
    <property type="entry name" value="MIF"/>
    <property type="match status" value="1"/>
</dbReference>
<dbReference type="GO" id="GO:0005737">
    <property type="term" value="C:cytoplasm"/>
    <property type="evidence" value="ECO:0007669"/>
    <property type="project" value="UniProtKB-SubCell"/>
</dbReference>
<evidence type="ECO:0000256" key="5">
    <source>
        <dbReference type="ARBA" id="ARBA00022990"/>
    </source>
</evidence>
<dbReference type="PANTHER" id="PTHR11954:SF22">
    <property type="entry name" value="D-DOPACHROME DECARBOXYLASE"/>
    <property type="match status" value="1"/>
</dbReference>
<comment type="subcellular location">
    <subcellularLocation>
        <location evidence="1">Cytoplasm</location>
    </subcellularLocation>
</comment>
<dbReference type="Proteomes" id="UP000694867">
    <property type="component" value="Unplaced"/>
</dbReference>
<gene>
    <name evidence="11" type="primary">LOC100905807</name>
</gene>
<dbReference type="GO" id="GO:0033981">
    <property type="term" value="F:D-dopachrome decarboxylase activity"/>
    <property type="evidence" value="ECO:0007669"/>
    <property type="project" value="UniProtKB-EC"/>
</dbReference>
<keyword evidence="10" id="KW-1185">Reference proteome</keyword>
<evidence type="ECO:0000256" key="8">
    <source>
        <dbReference type="ARBA" id="ARBA00037460"/>
    </source>
</evidence>
<dbReference type="GeneID" id="100905807"/>
<keyword evidence="4" id="KW-0963">Cytoplasm</keyword>
<evidence type="ECO:0000256" key="7">
    <source>
        <dbReference type="ARBA" id="ARBA00023239"/>
    </source>
</evidence>
<evidence type="ECO:0000256" key="3">
    <source>
        <dbReference type="ARBA" id="ARBA00011233"/>
    </source>
</evidence>
<dbReference type="PANTHER" id="PTHR11954">
    <property type="entry name" value="D-DOPACHROME DECARBOXYLASE"/>
    <property type="match status" value="1"/>
</dbReference>
<evidence type="ECO:0000256" key="6">
    <source>
        <dbReference type="ARBA" id="ARBA00023101"/>
    </source>
</evidence>
<keyword evidence="6" id="KW-0470">Melanin biosynthesis</keyword>
<dbReference type="KEGG" id="goe:100905807"/>
<protein>
    <recommendedName>
        <fullName evidence="9">D-dopachrome decarboxylase</fullName>
        <ecNumber evidence="9">4.1.1.84</ecNumber>
    </recommendedName>
</protein>